<proteinExistence type="predicted"/>
<feature type="compositionally biased region" description="Polar residues" evidence="1">
    <location>
        <begin position="39"/>
        <end position="50"/>
    </location>
</feature>
<feature type="transmembrane region" description="Helical" evidence="2">
    <location>
        <begin position="109"/>
        <end position="128"/>
    </location>
</feature>
<protein>
    <submittedName>
        <fullName evidence="3">Unnamed protein product</fullName>
    </submittedName>
</protein>
<comment type="caution">
    <text evidence="3">The sequence shown here is derived from an EMBL/GenBank/DDBJ whole genome shotgun (WGS) entry which is preliminary data.</text>
</comment>
<feature type="transmembrane region" description="Helical" evidence="2">
    <location>
        <begin position="77"/>
        <end position="97"/>
    </location>
</feature>
<dbReference type="AlphaFoldDB" id="A0A9W6XFV9"/>
<reference evidence="3" key="1">
    <citation type="submission" date="2023-04" db="EMBL/GenBank/DDBJ databases">
        <title>Phytophthora fragariaefolia NBRC 109709.</title>
        <authorList>
            <person name="Ichikawa N."/>
            <person name="Sato H."/>
            <person name="Tonouchi N."/>
        </authorList>
    </citation>
    <scope>NUCLEOTIDE SEQUENCE</scope>
    <source>
        <strain evidence="3">NBRC 109709</strain>
    </source>
</reference>
<feature type="region of interest" description="Disordered" evidence="1">
    <location>
        <begin position="1"/>
        <end position="59"/>
    </location>
</feature>
<evidence type="ECO:0000256" key="1">
    <source>
        <dbReference type="SAM" id="MobiDB-lite"/>
    </source>
</evidence>
<dbReference type="EMBL" id="BSXT01001031">
    <property type="protein sequence ID" value="GMF37624.1"/>
    <property type="molecule type" value="Genomic_DNA"/>
</dbReference>
<dbReference type="Proteomes" id="UP001165121">
    <property type="component" value="Unassembled WGS sequence"/>
</dbReference>
<evidence type="ECO:0000313" key="3">
    <source>
        <dbReference type="EMBL" id="GMF37624.1"/>
    </source>
</evidence>
<keyword evidence="2" id="KW-1133">Transmembrane helix</keyword>
<evidence type="ECO:0000256" key="2">
    <source>
        <dbReference type="SAM" id="Phobius"/>
    </source>
</evidence>
<sequence>MPPNNRSAVVQPLPADVPRSVPDPKEKVGDVENEDQPLLKSSTSDNPNSKSDVEEDAATPVKTAETTLWSMKRVQGLGFIVFAGLNFSIASICIKYASHRVTSHETVFWRMIVALVLNYVRWCSYRLFSFTIINSDHNFSYGLDTKSELLSSSQNTAVCYYSAVSWEL</sequence>
<gene>
    <name evidence="3" type="ORF">Pfra01_001059000</name>
</gene>
<keyword evidence="2" id="KW-0472">Membrane</keyword>
<accession>A0A9W6XFV9</accession>
<evidence type="ECO:0000313" key="4">
    <source>
        <dbReference type="Proteomes" id="UP001165121"/>
    </source>
</evidence>
<name>A0A9W6XFV9_9STRA</name>
<organism evidence="3 4">
    <name type="scientific">Phytophthora fragariaefolia</name>
    <dbReference type="NCBI Taxonomy" id="1490495"/>
    <lineage>
        <taxon>Eukaryota</taxon>
        <taxon>Sar</taxon>
        <taxon>Stramenopiles</taxon>
        <taxon>Oomycota</taxon>
        <taxon>Peronosporomycetes</taxon>
        <taxon>Peronosporales</taxon>
        <taxon>Peronosporaceae</taxon>
        <taxon>Phytophthora</taxon>
    </lineage>
</organism>
<dbReference type="OrthoDB" id="306876at2759"/>
<keyword evidence="4" id="KW-1185">Reference proteome</keyword>
<keyword evidence="2" id="KW-0812">Transmembrane</keyword>